<keyword evidence="1" id="KW-0544">Nucleosome core</keyword>
<dbReference type="SMART" id="SM00414">
    <property type="entry name" value="H2A"/>
    <property type="match status" value="1"/>
</dbReference>
<dbReference type="GO" id="GO:0000786">
    <property type="term" value="C:nucleosome"/>
    <property type="evidence" value="ECO:0007669"/>
    <property type="project" value="UniProtKB-KW"/>
</dbReference>
<dbReference type="PANTHER" id="PTHR23430">
    <property type="entry name" value="HISTONE H2A"/>
    <property type="match status" value="1"/>
</dbReference>
<feature type="signal peptide" evidence="3">
    <location>
        <begin position="1"/>
        <end position="19"/>
    </location>
</feature>
<comment type="subcellular location">
    <subcellularLocation>
        <location evidence="1">Nucleus</location>
    </subcellularLocation>
</comment>
<evidence type="ECO:0000256" key="1">
    <source>
        <dbReference type="RuleBase" id="RU003767"/>
    </source>
</evidence>
<keyword evidence="5" id="KW-1185">Reference proteome</keyword>
<comment type="caution">
    <text evidence="4">The sequence shown here is derived from an EMBL/GenBank/DDBJ whole genome shotgun (WGS) entry which is preliminary data.</text>
</comment>
<evidence type="ECO:0000313" key="4">
    <source>
        <dbReference type="EMBL" id="KAK5599534.1"/>
    </source>
</evidence>
<feature type="region of interest" description="Disordered" evidence="2">
    <location>
        <begin position="257"/>
        <end position="277"/>
    </location>
</feature>
<keyword evidence="1" id="KW-0158">Chromosome</keyword>
<dbReference type="GO" id="GO:0030527">
    <property type="term" value="F:structural constituent of chromatin"/>
    <property type="evidence" value="ECO:0007669"/>
    <property type="project" value="InterPro"/>
</dbReference>
<evidence type="ECO:0000256" key="3">
    <source>
        <dbReference type="SAM" id="SignalP"/>
    </source>
</evidence>
<sequence>MRRASWMSLGMMGTPLGWMGQGWCPQRAPPGKPPWPPGKSHDSRALEAQALEGQLADQQLGGFLVAADLPQSHGTGACKGEGFLTPPVAGALLRAALVASCFLAPDCSAAPPAARLRLENPPPRLNRGCLLEVAPFQKVRSNSPPRPAHKEAFFEPDSSSQGAVFTGCCVKGELCGAVGGRSPPVYLAAVLEYLTAEILELAGKKPPPTTRRPGIIPVTCSWGVRNDEELKKAAGGSHHRPRGACCPTSRRLLLPTRPETRQRAQIELRRSEPKRLF</sequence>
<comment type="similarity">
    <text evidence="1">Belongs to the histone H2A family.</text>
</comment>
<evidence type="ECO:0000256" key="2">
    <source>
        <dbReference type="SAM" id="MobiDB-lite"/>
    </source>
</evidence>
<feature type="chain" id="PRO_5043519127" description="Histone H2A" evidence="3">
    <location>
        <begin position="20"/>
        <end position="277"/>
    </location>
</feature>
<dbReference type="GO" id="GO:0005634">
    <property type="term" value="C:nucleus"/>
    <property type="evidence" value="ECO:0007669"/>
    <property type="project" value="UniProtKB-SubCell"/>
</dbReference>
<protein>
    <recommendedName>
        <fullName evidence="1">Histone H2A</fullName>
    </recommendedName>
</protein>
<keyword evidence="1" id="KW-0238">DNA-binding</keyword>
<feature type="compositionally biased region" description="Pro residues" evidence="2">
    <location>
        <begin position="27"/>
        <end position="37"/>
    </location>
</feature>
<dbReference type="InterPro" id="IPR009072">
    <property type="entry name" value="Histone-fold"/>
</dbReference>
<evidence type="ECO:0000313" key="5">
    <source>
        <dbReference type="Proteomes" id="UP001311232"/>
    </source>
</evidence>
<gene>
    <name evidence="4" type="ORF">CRENBAI_019743</name>
</gene>
<accession>A0AAV9QQG5</accession>
<feature type="compositionally biased region" description="Basic and acidic residues" evidence="2">
    <location>
        <begin position="258"/>
        <end position="277"/>
    </location>
</feature>
<name>A0AAV9QQG5_9TELE</name>
<dbReference type="GO" id="GO:0046982">
    <property type="term" value="F:protein heterodimerization activity"/>
    <property type="evidence" value="ECO:0007669"/>
    <property type="project" value="InterPro"/>
</dbReference>
<organism evidence="4 5">
    <name type="scientific">Crenichthys baileyi</name>
    <name type="common">White River springfish</name>
    <dbReference type="NCBI Taxonomy" id="28760"/>
    <lineage>
        <taxon>Eukaryota</taxon>
        <taxon>Metazoa</taxon>
        <taxon>Chordata</taxon>
        <taxon>Craniata</taxon>
        <taxon>Vertebrata</taxon>
        <taxon>Euteleostomi</taxon>
        <taxon>Actinopterygii</taxon>
        <taxon>Neopterygii</taxon>
        <taxon>Teleostei</taxon>
        <taxon>Neoteleostei</taxon>
        <taxon>Acanthomorphata</taxon>
        <taxon>Ovalentaria</taxon>
        <taxon>Atherinomorphae</taxon>
        <taxon>Cyprinodontiformes</taxon>
        <taxon>Goodeidae</taxon>
        <taxon>Crenichthys</taxon>
    </lineage>
</organism>
<dbReference type="SUPFAM" id="SSF47113">
    <property type="entry name" value="Histone-fold"/>
    <property type="match status" value="1"/>
</dbReference>
<dbReference type="EMBL" id="JAHHUM010002931">
    <property type="protein sequence ID" value="KAK5599534.1"/>
    <property type="molecule type" value="Genomic_DNA"/>
</dbReference>
<dbReference type="AlphaFoldDB" id="A0AAV9QQG5"/>
<comment type="subunit">
    <text evidence="1">The nucleosome is a histone octamer containing two molecules each of H2A, H2B, H3 and H4 assembled in one H3-H4 heterotetramer and two H2A-H2B heterodimers. The octamer wraps approximately 147 bp of DNA.</text>
</comment>
<dbReference type="Gene3D" id="1.10.20.10">
    <property type="entry name" value="Histone, subunit A"/>
    <property type="match status" value="1"/>
</dbReference>
<keyword evidence="3" id="KW-0732">Signal</keyword>
<proteinExistence type="inferred from homology"/>
<dbReference type="InterPro" id="IPR002119">
    <property type="entry name" value="Histone_H2A"/>
</dbReference>
<dbReference type="Proteomes" id="UP001311232">
    <property type="component" value="Unassembled WGS sequence"/>
</dbReference>
<reference evidence="4 5" key="1">
    <citation type="submission" date="2021-06" db="EMBL/GenBank/DDBJ databases">
        <authorList>
            <person name="Palmer J.M."/>
        </authorList>
    </citation>
    <scope>NUCLEOTIDE SEQUENCE [LARGE SCALE GENOMIC DNA]</scope>
    <source>
        <strain evidence="4 5">MEX-2019</strain>
        <tissue evidence="4">Muscle</tissue>
    </source>
</reference>
<keyword evidence="1" id="KW-0539">Nucleus</keyword>
<feature type="region of interest" description="Disordered" evidence="2">
    <location>
        <begin position="22"/>
        <end position="42"/>
    </location>
</feature>
<dbReference type="GO" id="GO:0003677">
    <property type="term" value="F:DNA binding"/>
    <property type="evidence" value="ECO:0007669"/>
    <property type="project" value="UniProtKB-KW"/>
</dbReference>
<dbReference type="PRINTS" id="PR00620">
    <property type="entry name" value="HISTONEH2A"/>
</dbReference>